<keyword evidence="3 7" id="KW-0812">Transmembrane</keyword>
<reference evidence="8 9" key="1">
    <citation type="journal article" date="2009" name="Stand. Genomic Sci.">
        <title>Complete genome sequence of Sanguibacter keddieii type strain (ST-74).</title>
        <authorList>
            <person name="Ivanova N."/>
            <person name="Sikorski J."/>
            <person name="Sims D."/>
            <person name="Brettin T."/>
            <person name="Detter J.C."/>
            <person name="Han C."/>
            <person name="Lapidus A."/>
            <person name="Copeland A."/>
            <person name="Glavina Del Rio T."/>
            <person name="Nolan M."/>
            <person name="Chen F."/>
            <person name="Lucas S."/>
            <person name="Tice H."/>
            <person name="Cheng J.F."/>
            <person name="Bruce D."/>
            <person name="Goodwin L."/>
            <person name="Pitluck S."/>
            <person name="Pati A."/>
            <person name="Mavromatis K."/>
            <person name="Chen A."/>
            <person name="Palaniappan K."/>
            <person name="D'haeseleer P."/>
            <person name="Chain P."/>
            <person name="Bristow J."/>
            <person name="Eisen J.A."/>
            <person name="Markowitz V."/>
            <person name="Hugenholtz P."/>
            <person name="Goker M."/>
            <person name="Pukall R."/>
            <person name="Klenk H.P."/>
            <person name="Kyrpides N.C."/>
        </authorList>
    </citation>
    <scope>NUCLEOTIDE SEQUENCE [LARGE SCALE GENOMIC DNA]</scope>
    <source>
        <strain evidence="9">ATCC 51767 / DSM 10542 / NCFB 3025 / ST-74</strain>
    </source>
</reference>
<feature type="transmembrane region" description="Helical" evidence="7">
    <location>
        <begin position="236"/>
        <end position="259"/>
    </location>
</feature>
<dbReference type="Proteomes" id="UP000000322">
    <property type="component" value="Chromosome"/>
</dbReference>
<sequence length="330" mass="33305">MAAVDVGAPVATLLLWRFAVVVAVLAVVVAALRRRRVGARRAARGAGDEGHGHSVDVDSDSDDDDSDDDDGDGDDGDGDDGGRGAPARPERARQALVGLFSQVGYVVPVYLAIGLGVSTGTTALIDAVQPLVVATLVGPLLGLRVRGAQWAGLAVGAVGVVLVVGADLGSGTAPWTAYLLPLAAMASLVAGTFVERRHPTSSGVLDTLLVHAVVALLAIGAFAVLAGQAVPPTTATFWWTVVFVALSPTLAAYGLYWYLVGRLGITALNALLFCVAPTTAVAGALLFDEVVTAGTLAGLVLCAAGVGVVLTSEARGRRAARSLASVSPAT</sequence>
<feature type="transmembrane region" description="Helical" evidence="7">
    <location>
        <begin position="150"/>
        <end position="169"/>
    </location>
</feature>
<evidence type="ECO:0000256" key="5">
    <source>
        <dbReference type="ARBA" id="ARBA00023136"/>
    </source>
</evidence>
<feature type="transmembrane region" description="Helical" evidence="7">
    <location>
        <begin position="293"/>
        <end position="311"/>
    </location>
</feature>
<dbReference type="HOGENOM" id="CLU_033863_10_1_11"/>
<dbReference type="GO" id="GO:0016020">
    <property type="term" value="C:membrane"/>
    <property type="evidence" value="ECO:0007669"/>
    <property type="project" value="UniProtKB-SubCell"/>
</dbReference>
<evidence type="ECO:0000256" key="4">
    <source>
        <dbReference type="ARBA" id="ARBA00022989"/>
    </source>
</evidence>
<feature type="transmembrane region" description="Helical" evidence="7">
    <location>
        <begin position="123"/>
        <end position="143"/>
    </location>
</feature>
<proteinExistence type="inferred from homology"/>
<dbReference type="PANTHER" id="PTHR32322">
    <property type="entry name" value="INNER MEMBRANE TRANSPORTER"/>
    <property type="match status" value="1"/>
</dbReference>
<feature type="transmembrane region" description="Helical" evidence="7">
    <location>
        <begin position="266"/>
        <end position="287"/>
    </location>
</feature>
<dbReference type="eggNOG" id="COG0697">
    <property type="taxonomic scope" value="Bacteria"/>
</dbReference>
<evidence type="ECO:0000256" key="3">
    <source>
        <dbReference type="ARBA" id="ARBA00022692"/>
    </source>
</evidence>
<feature type="transmembrane region" description="Helical" evidence="7">
    <location>
        <begin position="96"/>
        <end position="117"/>
    </location>
</feature>
<evidence type="ECO:0000256" key="7">
    <source>
        <dbReference type="SAM" id="Phobius"/>
    </source>
</evidence>
<feature type="compositionally biased region" description="Acidic residues" evidence="6">
    <location>
        <begin position="57"/>
        <end position="79"/>
    </location>
</feature>
<evidence type="ECO:0000256" key="2">
    <source>
        <dbReference type="ARBA" id="ARBA00007362"/>
    </source>
</evidence>
<evidence type="ECO:0000313" key="8">
    <source>
        <dbReference type="EMBL" id="ACZ20344.1"/>
    </source>
</evidence>
<evidence type="ECO:0000313" key="9">
    <source>
        <dbReference type="Proteomes" id="UP000000322"/>
    </source>
</evidence>
<dbReference type="SUPFAM" id="SSF103481">
    <property type="entry name" value="Multidrug resistance efflux transporter EmrE"/>
    <property type="match status" value="2"/>
</dbReference>
<feature type="transmembrane region" description="Helical" evidence="7">
    <location>
        <begin position="14"/>
        <end position="32"/>
    </location>
</feature>
<name>D1BK67_SANKS</name>
<keyword evidence="5 7" id="KW-0472">Membrane</keyword>
<feature type="transmembrane region" description="Helical" evidence="7">
    <location>
        <begin position="207"/>
        <end position="230"/>
    </location>
</feature>
<gene>
    <name evidence="8" type="ordered locus">Sked_03770</name>
</gene>
<comment type="subcellular location">
    <subcellularLocation>
        <location evidence="1">Membrane</location>
        <topology evidence="1">Multi-pass membrane protein</topology>
    </subcellularLocation>
</comment>
<dbReference type="STRING" id="446469.Sked_03770"/>
<dbReference type="KEGG" id="ske:Sked_03770"/>
<dbReference type="AlphaFoldDB" id="D1BK67"/>
<dbReference type="InterPro" id="IPR037185">
    <property type="entry name" value="EmrE-like"/>
</dbReference>
<protein>
    <submittedName>
        <fullName evidence="8">DMT(Drug/metabolite transporter) superfamily permease</fullName>
    </submittedName>
</protein>
<accession>D1BK67</accession>
<feature type="transmembrane region" description="Helical" evidence="7">
    <location>
        <begin position="175"/>
        <end position="195"/>
    </location>
</feature>
<feature type="compositionally biased region" description="Basic and acidic residues" evidence="6">
    <location>
        <begin position="46"/>
        <end position="56"/>
    </location>
</feature>
<keyword evidence="9" id="KW-1185">Reference proteome</keyword>
<organism evidence="8 9">
    <name type="scientific">Sanguibacter keddieii (strain ATCC 51767 / DSM 10542 / NCFB 3025 / ST-74)</name>
    <dbReference type="NCBI Taxonomy" id="446469"/>
    <lineage>
        <taxon>Bacteria</taxon>
        <taxon>Bacillati</taxon>
        <taxon>Actinomycetota</taxon>
        <taxon>Actinomycetes</taxon>
        <taxon>Micrococcales</taxon>
        <taxon>Sanguibacteraceae</taxon>
        <taxon>Sanguibacter</taxon>
    </lineage>
</organism>
<evidence type="ECO:0000256" key="6">
    <source>
        <dbReference type="SAM" id="MobiDB-lite"/>
    </source>
</evidence>
<comment type="similarity">
    <text evidence="2">Belongs to the EamA transporter family.</text>
</comment>
<dbReference type="InterPro" id="IPR050638">
    <property type="entry name" value="AA-Vitamin_Transporters"/>
</dbReference>
<evidence type="ECO:0000256" key="1">
    <source>
        <dbReference type="ARBA" id="ARBA00004141"/>
    </source>
</evidence>
<dbReference type="PANTHER" id="PTHR32322:SF2">
    <property type="entry name" value="EAMA DOMAIN-CONTAINING PROTEIN"/>
    <property type="match status" value="1"/>
</dbReference>
<dbReference type="EMBL" id="CP001819">
    <property type="protein sequence ID" value="ACZ20344.1"/>
    <property type="molecule type" value="Genomic_DNA"/>
</dbReference>
<keyword evidence="4 7" id="KW-1133">Transmembrane helix</keyword>
<feature type="region of interest" description="Disordered" evidence="6">
    <location>
        <begin position="42"/>
        <end position="88"/>
    </location>
</feature>